<feature type="domain" description="AAA+ ATPase" evidence="12">
    <location>
        <begin position="143"/>
        <end position="277"/>
    </location>
</feature>
<dbReference type="NCBIfam" id="TIGR00362">
    <property type="entry name" value="DnaA"/>
    <property type="match status" value="1"/>
</dbReference>
<dbReference type="SMART" id="SM00382">
    <property type="entry name" value="AAA"/>
    <property type="match status" value="1"/>
</dbReference>
<dbReference type="InterPro" id="IPR018312">
    <property type="entry name" value="Chromosome_initiator_DnaA_CS"/>
</dbReference>
<dbReference type="SMART" id="SM00760">
    <property type="entry name" value="Bac_DnaA_C"/>
    <property type="match status" value="1"/>
</dbReference>
<gene>
    <name evidence="8 14" type="primary">dnaA</name>
    <name evidence="14" type="ORF">H5985_00325</name>
</gene>
<dbReference type="HAMAP" id="MF_00377">
    <property type="entry name" value="DnaA_bact"/>
    <property type="match status" value="1"/>
</dbReference>
<evidence type="ECO:0000256" key="5">
    <source>
        <dbReference type="ARBA" id="ARBA00022840"/>
    </source>
</evidence>
<dbReference type="InterPro" id="IPR003593">
    <property type="entry name" value="AAA+_ATPase"/>
</dbReference>
<dbReference type="RefSeq" id="WP_205049324.1">
    <property type="nucleotide sequence ID" value="NZ_JACJKX010000001.1"/>
</dbReference>
<feature type="binding site" evidence="8">
    <location>
        <position position="158"/>
    </location>
    <ligand>
        <name>ATP</name>
        <dbReference type="ChEBI" id="CHEBI:30616"/>
    </ligand>
</feature>
<evidence type="ECO:0000256" key="1">
    <source>
        <dbReference type="ARBA" id="ARBA00006583"/>
    </source>
</evidence>
<keyword evidence="6 8" id="KW-0446">Lipid-binding</keyword>
<protein>
    <recommendedName>
        <fullName evidence="8 9">Chromosomal replication initiator protein DnaA</fullName>
    </recommendedName>
</protein>
<name>A0ABS2GQH7_9BURK</name>
<dbReference type="InterPro" id="IPR013159">
    <property type="entry name" value="DnaA_C"/>
</dbReference>
<dbReference type="Gene3D" id="1.10.8.60">
    <property type="match status" value="1"/>
</dbReference>
<dbReference type="InterPro" id="IPR013317">
    <property type="entry name" value="DnaA_dom"/>
</dbReference>
<dbReference type="Pfam" id="PF11638">
    <property type="entry name" value="DnaA_N"/>
    <property type="match status" value="1"/>
</dbReference>
<dbReference type="InterPro" id="IPR020591">
    <property type="entry name" value="Chromosome_initiator_DnaA-like"/>
</dbReference>
<comment type="subunit">
    <text evidence="8">Oligomerizes as a right-handed, spiral filament on DNA at oriC.</text>
</comment>
<dbReference type="InterPro" id="IPR010921">
    <property type="entry name" value="Trp_repressor/repl_initiator"/>
</dbReference>
<dbReference type="SUPFAM" id="SSF48295">
    <property type="entry name" value="TrpR-like"/>
    <property type="match status" value="1"/>
</dbReference>
<evidence type="ECO:0000256" key="4">
    <source>
        <dbReference type="ARBA" id="ARBA00022741"/>
    </source>
</evidence>
<reference evidence="14 15" key="1">
    <citation type="journal article" date="2021" name="Sci. Rep.">
        <title>The distribution of antibiotic resistance genes in chicken gut microbiota commensals.</title>
        <authorList>
            <person name="Juricova H."/>
            <person name="Matiasovicova J."/>
            <person name="Kubasova T."/>
            <person name="Cejkova D."/>
            <person name="Rychlik I."/>
        </authorList>
    </citation>
    <scope>NUCLEOTIDE SEQUENCE [LARGE SCALE GENOMIC DNA]</scope>
    <source>
        <strain evidence="14 15">An562</strain>
    </source>
</reference>
<evidence type="ECO:0000256" key="8">
    <source>
        <dbReference type="HAMAP-Rule" id="MF_00377"/>
    </source>
</evidence>
<sequence>MDFWEQCLAKLTSIMKPQDFERWIKTLVCINWDEKNHTLILGHRTLQAIETIETHFDTTITTVASSIANHVVTVTYHQTEGQIEPLQGQLGLVPQINPETSITEQASACGLRAQQTFENFVAGSSNQLAYVAAQSVGDNPGKNYNPLFIYGGVGLGKTHLMHAVGNQMLKNNPDVRILCVGTQTFINDFTTAVRENNYAPFDHKYQNLDALFIDDIQYLGGKRQIQQKLFEIFEKLVPHGKQIIFTSDTYARSLKDMDERLISRFTSGLSVEVEPPELETRVAILQKKSLAQHFDLPDDVAYFIARHLKSNVRELEGALNCVIAYTRFSNEEKLTLEKAREALQGMLVASTAQLTVERIQGVVAEYFKVSLAEMYSKTRVKKIAIPRQIAMYLCKELTQSSLAEIGERFGKRDHTTVLHGVKKITDARTKDKDLNYQIHVLEQMLKN</sequence>
<dbReference type="PRINTS" id="PR00051">
    <property type="entry name" value="DNAA"/>
</dbReference>
<dbReference type="CDD" id="cd00009">
    <property type="entry name" value="AAA"/>
    <property type="match status" value="1"/>
</dbReference>
<comment type="subcellular location">
    <subcellularLocation>
        <location evidence="8">Cytoplasm</location>
    </subcellularLocation>
</comment>
<dbReference type="PROSITE" id="PS01008">
    <property type="entry name" value="DNAA"/>
    <property type="match status" value="1"/>
</dbReference>
<dbReference type="CDD" id="cd06571">
    <property type="entry name" value="Bac_DnaA_C"/>
    <property type="match status" value="1"/>
</dbReference>
<keyword evidence="2 8" id="KW-0963">Cytoplasm</keyword>
<evidence type="ECO:0000259" key="13">
    <source>
        <dbReference type="SMART" id="SM00760"/>
    </source>
</evidence>
<evidence type="ECO:0000256" key="7">
    <source>
        <dbReference type="ARBA" id="ARBA00023125"/>
    </source>
</evidence>
<dbReference type="SUPFAM" id="SSF52540">
    <property type="entry name" value="P-loop containing nucleoside triphosphate hydrolases"/>
    <property type="match status" value="1"/>
</dbReference>
<evidence type="ECO:0000256" key="9">
    <source>
        <dbReference type="NCBIfam" id="TIGR00362"/>
    </source>
</evidence>
<dbReference type="InterPro" id="IPR027417">
    <property type="entry name" value="P-loop_NTPase"/>
</dbReference>
<dbReference type="Gene3D" id="3.30.300.180">
    <property type="match status" value="1"/>
</dbReference>
<comment type="function">
    <text evidence="8 10">Plays an essential role in the initiation and regulation of chromosomal replication. ATP-DnaA binds to the origin of replication (oriC) to initiate formation of the DNA replication initiation complex once per cell cycle. Binds the DnaA box (a 9 base pair repeat at the origin) and separates the double-stranded (ds)DNA. Forms a right-handed helical filament on oriC DNA; dsDNA binds to the exterior of the filament while single-stranded (ss)DNA is stabiized in the filament's interior. The ATP-DnaA-oriC complex binds and stabilizes one strand of the AT-rich DNA unwinding element (DUE), permitting loading of DNA polymerase. After initiation quickly degrades to an ADP-DnaA complex that is not apt for DNA replication. Binds acidic phospholipids.</text>
</comment>
<comment type="similarity">
    <text evidence="1 8 11">Belongs to the DnaA family.</text>
</comment>
<feature type="domain" description="Chromosomal replication initiator DnaA C-terminal" evidence="13">
    <location>
        <begin position="355"/>
        <end position="424"/>
    </location>
</feature>
<keyword evidence="4 8" id="KW-0547">Nucleotide-binding</keyword>
<evidence type="ECO:0000313" key="15">
    <source>
        <dbReference type="Proteomes" id="UP000777002"/>
    </source>
</evidence>
<dbReference type="Pfam" id="PF00308">
    <property type="entry name" value="Bac_DnaA"/>
    <property type="match status" value="1"/>
</dbReference>
<proteinExistence type="inferred from homology"/>
<dbReference type="Gene3D" id="3.40.50.300">
    <property type="entry name" value="P-loop containing nucleotide triphosphate hydrolases"/>
    <property type="match status" value="1"/>
</dbReference>
<feature type="binding site" evidence="8">
    <location>
        <position position="157"/>
    </location>
    <ligand>
        <name>ATP</name>
        <dbReference type="ChEBI" id="CHEBI:30616"/>
    </ligand>
</feature>
<keyword evidence="15" id="KW-1185">Reference proteome</keyword>
<dbReference type="PANTHER" id="PTHR30050">
    <property type="entry name" value="CHROMOSOMAL REPLICATION INITIATOR PROTEIN DNAA"/>
    <property type="match status" value="1"/>
</dbReference>
<evidence type="ECO:0000256" key="10">
    <source>
        <dbReference type="RuleBase" id="RU000577"/>
    </source>
</evidence>
<dbReference type="Gene3D" id="1.10.1750.10">
    <property type="match status" value="1"/>
</dbReference>
<keyword evidence="7 8" id="KW-0238">DNA-binding</keyword>
<evidence type="ECO:0000256" key="11">
    <source>
        <dbReference type="RuleBase" id="RU004227"/>
    </source>
</evidence>
<dbReference type="Proteomes" id="UP000777002">
    <property type="component" value="Unassembled WGS sequence"/>
</dbReference>
<feature type="region of interest" description="Domain I, interacts with DnaA modulators" evidence="8">
    <location>
        <begin position="1"/>
        <end position="101"/>
    </location>
</feature>
<comment type="domain">
    <text evidence="8">Domain I is involved in oligomerization and binding regulators, domain II is flexibile and of varying length in different bacteria, domain III forms the AAA+ region, while domain IV binds dsDNA.</text>
</comment>
<dbReference type="InterPro" id="IPR024633">
    <property type="entry name" value="DnaA_N_dom"/>
</dbReference>
<feature type="region of interest" description="Domain IV, binds dsDNA" evidence="8">
    <location>
        <begin position="327"/>
        <end position="447"/>
    </location>
</feature>
<evidence type="ECO:0000256" key="6">
    <source>
        <dbReference type="ARBA" id="ARBA00023121"/>
    </source>
</evidence>
<accession>A0ABS2GQH7</accession>
<dbReference type="InterPro" id="IPR001957">
    <property type="entry name" value="Chromosome_initiator_DnaA"/>
</dbReference>
<keyword evidence="5 8" id="KW-0067">ATP-binding</keyword>
<evidence type="ECO:0000256" key="3">
    <source>
        <dbReference type="ARBA" id="ARBA00022705"/>
    </source>
</evidence>
<organism evidence="14 15">
    <name type="scientific">Parasutterella secunda</name>
    <dbReference type="NCBI Taxonomy" id="626947"/>
    <lineage>
        <taxon>Bacteria</taxon>
        <taxon>Pseudomonadati</taxon>
        <taxon>Pseudomonadota</taxon>
        <taxon>Betaproteobacteria</taxon>
        <taxon>Burkholderiales</taxon>
        <taxon>Sutterellaceae</taxon>
        <taxon>Parasutterella</taxon>
    </lineage>
</organism>
<evidence type="ECO:0000259" key="12">
    <source>
        <dbReference type="SMART" id="SM00382"/>
    </source>
</evidence>
<feature type="region of interest" description="Domain III, AAA+ region" evidence="8">
    <location>
        <begin position="110"/>
        <end position="326"/>
    </location>
</feature>
<keyword evidence="3 8" id="KW-0235">DNA replication</keyword>
<feature type="binding site" evidence="8">
    <location>
        <position position="156"/>
    </location>
    <ligand>
        <name>ATP</name>
        <dbReference type="ChEBI" id="CHEBI:30616"/>
    </ligand>
</feature>
<comment type="caution">
    <text evidence="8">Lacks conserved residue(s) required for the propagation of feature annotation.</text>
</comment>
<comment type="caution">
    <text evidence="14">The sequence shown here is derived from an EMBL/GenBank/DDBJ whole genome shotgun (WGS) entry which is preliminary data.</text>
</comment>
<dbReference type="Pfam" id="PF08299">
    <property type="entry name" value="Bac_DnaA_C"/>
    <property type="match status" value="1"/>
</dbReference>
<dbReference type="EMBL" id="JACJKX010000001">
    <property type="protein sequence ID" value="MBM6927726.1"/>
    <property type="molecule type" value="Genomic_DNA"/>
</dbReference>
<evidence type="ECO:0000256" key="2">
    <source>
        <dbReference type="ARBA" id="ARBA00022490"/>
    </source>
</evidence>
<feature type="binding site" evidence="8">
    <location>
        <position position="154"/>
    </location>
    <ligand>
        <name>ATP</name>
        <dbReference type="ChEBI" id="CHEBI:30616"/>
    </ligand>
</feature>
<dbReference type="InterPro" id="IPR038454">
    <property type="entry name" value="DnaA_N_sf"/>
</dbReference>
<evidence type="ECO:0000313" key="14">
    <source>
        <dbReference type="EMBL" id="MBM6927726.1"/>
    </source>
</evidence>
<dbReference type="PANTHER" id="PTHR30050:SF2">
    <property type="entry name" value="CHROMOSOMAL REPLICATION INITIATOR PROTEIN DNAA"/>
    <property type="match status" value="1"/>
</dbReference>